<evidence type="ECO:0000256" key="7">
    <source>
        <dbReference type="ARBA" id="ARBA00022833"/>
    </source>
</evidence>
<comment type="caution">
    <text evidence="10">The sequence shown here is derived from an EMBL/GenBank/DDBJ whole genome shotgun (WGS) entry which is preliminary data.</text>
</comment>
<evidence type="ECO:0000256" key="6">
    <source>
        <dbReference type="ARBA" id="ARBA00022801"/>
    </source>
</evidence>
<sequence length="319" mass="34522">MRDLGGMAPSAVGRRGAAMFSLTFLGTSASVPSPERNHPGILVEAAGSRILVDCGEGTQRQLLRSGAGFRRLDRLLLTHGHFDHVLGIPGLFSTLRLRQSSDAMTIHAGPGTLDVVVRMLAGLWGEGRAPIPLDLVPLSEGRVLDAGEFTIDCFAVRHRDTDSFAFSFQSAMRRHLLPDRLLALRVPDGPVRRELAEGRQVKLDDGRTIDPEQVLGSAEGRKKLVIVGDAETTEGLAELVRDADVLVIEATFLERDAAIARDYGHLTASEAAALAARSGVKQLILTHISGRYPDEDILAEATRIFPNSRIAIDFDRIAI</sequence>
<dbReference type="Proteomes" id="UP001565471">
    <property type="component" value="Unassembled WGS sequence"/>
</dbReference>
<evidence type="ECO:0000256" key="5">
    <source>
        <dbReference type="ARBA" id="ARBA00022759"/>
    </source>
</evidence>
<feature type="binding site" evidence="8">
    <location>
        <position position="79"/>
    </location>
    <ligand>
        <name>Zn(2+)</name>
        <dbReference type="ChEBI" id="CHEBI:29105"/>
        <label>1</label>
        <note>catalytic</note>
    </ligand>
</feature>
<dbReference type="Gene3D" id="3.60.15.10">
    <property type="entry name" value="Ribonuclease Z/Hydroxyacylglutathione hydrolase-like"/>
    <property type="match status" value="1"/>
</dbReference>
<gene>
    <name evidence="8" type="primary">rnz</name>
    <name evidence="10" type="ORF">ABIF29_003791</name>
</gene>
<feature type="binding site" evidence="8">
    <location>
        <position position="84"/>
    </location>
    <ligand>
        <name>Zn(2+)</name>
        <dbReference type="ChEBI" id="CHEBI:29105"/>
        <label>2</label>
        <note>catalytic</note>
    </ligand>
</feature>
<dbReference type="PANTHER" id="PTHR46018:SF7">
    <property type="entry name" value="RIBONUCLEASE Z"/>
    <property type="match status" value="1"/>
</dbReference>
<keyword evidence="2 8" id="KW-0819">tRNA processing</keyword>
<accession>A0ABV4F0M9</accession>
<dbReference type="EMBL" id="JBGBZA010000002">
    <property type="protein sequence ID" value="MEY9316992.1"/>
    <property type="molecule type" value="Genomic_DNA"/>
</dbReference>
<dbReference type="SMART" id="SM00849">
    <property type="entry name" value="Lactamase_B"/>
    <property type="match status" value="1"/>
</dbReference>
<feature type="domain" description="Metallo-beta-lactamase" evidence="9">
    <location>
        <begin position="37"/>
        <end position="231"/>
    </location>
</feature>
<dbReference type="InterPro" id="IPR036866">
    <property type="entry name" value="RibonucZ/Hydroxyglut_hydro"/>
</dbReference>
<evidence type="ECO:0000259" key="9">
    <source>
        <dbReference type="SMART" id="SM00849"/>
    </source>
</evidence>
<keyword evidence="11" id="KW-1185">Reference proteome</keyword>
<keyword evidence="5 8" id="KW-0255">Endonuclease</keyword>
<feature type="binding site" evidence="8">
    <location>
        <position position="81"/>
    </location>
    <ligand>
        <name>Zn(2+)</name>
        <dbReference type="ChEBI" id="CHEBI:29105"/>
        <label>1</label>
        <note>catalytic</note>
    </ligand>
</feature>
<organism evidence="10 11">
    <name type="scientific">Bradyrhizobium elkanii</name>
    <dbReference type="NCBI Taxonomy" id="29448"/>
    <lineage>
        <taxon>Bacteria</taxon>
        <taxon>Pseudomonadati</taxon>
        <taxon>Pseudomonadota</taxon>
        <taxon>Alphaproteobacteria</taxon>
        <taxon>Hyphomicrobiales</taxon>
        <taxon>Nitrobacteraceae</taxon>
        <taxon>Bradyrhizobium</taxon>
    </lineage>
</organism>
<dbReference type="InterPro" id="IPR001279">
    <property type="entry name" value="Metallo-B-lactamas"/>
</dbReference>
<feature type="binding site" evidence="8">
    <location>
        <position position="287"/>
    </location>
    <ligand>
        <name>Zn(2+)</name>
        <dbReference type="ChEBI" id="CHEBI:29105"/>
        <label>2</label>
        <note>catalytic</note>
    </ligand>
</feature>
<feature type="binding site" evidence="8">
    <location>
        <position position="158"/>
    </location>
    <ligand>
        <name>Zn(2+)</name>
        <dbReference type="ChEBI" id="CHEBI:29105"/>
        <label>1</label>
        <note>catalytic</note>
    </ligand>
</feature>
<keyword evidence="3 8" id="KW-0540">Nuclease</keyword>
<feature type="active site" description="Proton acceptor" evidence="8">
    <location>
        <position position="83"/>
    </location>
</feature>
<dbReference type="Pfam" id="PF00753">
    <property type="entry name" value="Lactamase_B"/>
    <property type="match status" value="1"/>
</dbReference>
<keyword evidence="4 8" id="KW-0479">Metal-binding</keyword>
<dbReference type="EC" id="3.1.26.11" evidence="8"/>
<reference evidence="10 11" key="1">
    <citation type="submission" date="2024-07" db="EMBL/GenBank/DDBJ databases">
        <title>Genomic Encyclopedia of Type Strains, Phase V (KMG-V): Genome sequencing to study the core and pangenomes of soil and plant-associated prokaryotes.</title>
        <authorList>
            <person name="Whitman W."/>
        </authorList>
    </citation>
    <scope>NUCLEOTIDE SEQUENCE [LARGE SCALE GENOMIC DNA]</scope>
    <source>
        <strain evidence="10 11">USDA 415</strain>
    </source>
</reference>
<evidence type="ECO:0000313" key="10">
    <source>
        <dbReference type="EMBL" id="MEY9316992.1"/>
    </source>
</evidence>
<dbReference type="CDD" id="cd07717">
    <property type="entry name" value="RNaseZ_ZiPD-like_MBL-fold"/>
    <property type="match status" value="1"/>
</dbReference>
<dbReference type="HAMAP" id="MF_01818">
    <property type="entry name" value="RNase_Z_BN"/>
    <property type="match status" value="1"/>
</dbReference>
<name>A0ABV4F0M9_BRAEL</name>
<keyword evidence="7 8" id="KW-0862">Zinc</keyword>
<comment type="function">
    <text evidence="8">Zinc phosphodiesterase, which displays some tRNA 3'-processing endonuclease activity. Probably involved in tRNA maturation, by removing a 3'-trailer from precursor tRNA.</text>
</comment>
<comment type="subunit">
    <text evidence="1 8">Homodimer.</text>
</comment>
<comment type="similarity">
    <text evidence="8">Belongs to the RNase Z family.</text>
</comment>
<evidence type="ECO:0000256" key="3">
    <source>
        <dbReference type="ARBA" id="ARBA00022722"/>
    </source>
</evidence>
<feature type="binding site" evidence="8">
    <location>
        <position position="229"/>
    </location>
    <ligand>
        <name>Zn(2+)</name>
        <dbReference type="ChEBI" id="CHEBI:29105"/>
        <label>1</label>
        <note>catalytic</note>
    </ligand>
</feature>
<dbReference type="SUPFAM" id="SSF56281">
    <property type="entry name" value="Metallo-hydrolase/oxidoreductase"/>
    <property type="match status" value="1"/>
</dbReference>
<keyword evidence="6 8" id="KW-0378">Hydrolase</keyword>
<feature type="binding site" evidence="8">
    <location>
        <position position="229"/>
    </location>
    <ligand>
        <name>Zn(2+)</name>
        <dbReference type="ChEBI" id="CHEBI:29105"/>
        <label>2</label>
        <note>catalytic</note>
    </ligand>
</feature>
<proteinExistence type="inferred from homology"/>
<evidence type="ECO:0000256" key="4">
    <source>
        <dbReference type="ARBA" id="ARBA00022723"/>
    </source>
</evidence>
<dbReference type="GO" id="GO:0042781">
    <property type="term" value="F:3'-tRNA processing endoribonuclease activity"/>
    <property type="evidence" value="ECO:0007669"/>
    <property type="project" value="UniProtKB-EC"/>
</dbReference>
<feature type="binding site" evidence="8">
    <location>
        <position position="83"/>
    </location>
    <ligand>
        <name>Zn(2+)</name>
        <dbReference type="ChEBI" id="CHEBI:29105"/>
        <label>2</label>
        <note>catalytic</note>
    </ligand>
</feature>
<comment type="catalytic activity">
    <reaction evidence="8">
        <text>Endonucleolytic cleavage of RNA, removing extra 3' nucleotides from tRNA precursor, generating 3' termini of tRNAs. A 3'-hydroxy group is left at the tRNA terminus and a 5'-phosphoryl group is left at the trailer molecule.</text>
        <dbReference type="EC" id="3.1.26.11"/>
    </reaction>
</comment>
<dbReference type="PANTHER" id="PTHR46018">
    <property type="entry name" value="ZINC PHOSPHODIESTERASE ELAC PROTEIN 1"/>
    <property type="match status" value="1"/>
</dbReference>
<evidence type="ECO:0000313" key="11">
    <source>
        <dbReference type="Proteomes" id="UP001565471"/>
    </source>
</evidence>
<dbReference type="InterPro" id="IPR013471">
    <property type="entry name" value="RNase_Z/BN"/>
</dbReference>
<evidence type="ECO:0000256" key="2">
    <source>
        <dbReference type="ARBA" id="ARBA00022694"/>
    </source>
</evidence>
<evidence type="ECO:0000256" key="8">
    <source>
        <dbReference type="HAMAP-Rule" id="MF_01818"/>
    </source>
</evidence>
<comment type="cofactor">
    <cofactor evidence="8">
        <name>Zn(2+)</name>
        <dbReference type="ChEBI" id="CHEBI:29105"/>
    </cofactor>
    <text evidence="8">Binds 2 Zn(2+) ions.</text>
</comment>
<evidence type="ECO:0000256" key="1">
    <source>
        <dbReference type="ARBA" id="ARBA00011738"/>
    </source>
</evidence>
<dbReference type="Pfam" id="PF12706">
    <property type="entry name" value="Lactamase_B_2"/>
    <property type="match status" value="1"/>
</dbReference>
<protein>
    <recommendedName>
        <fullName evidence="8">Ribonuclease Z</fullName>
        <shortName evidence="8">RNase Z</shortName>
        <ecNumber evidence="8">3.1.26.11</ecNumber>
    </recommendedName>
    <alternativeName>
        <fullName evidence="8">tRNA 3 endonuclease</fullName>
    </alternativeName>
    <alternativeName>
        <fullName evidence="8">tRNase Z</fullName>
    </alternativeName>
</protein>